<dbReference type="GeneID" id="24843696"/>
<dbReference type="EMBL" id="CP009530">
    <property type="protein sequence ID" value="AKB58376.1"/>
    <property type="molecule type" value="Genomic_DNA"/>
</dbReference>
<accession>A0A0E3LQJ4</accession>
<gene>
    <name evidence="2" type="ORF">MSBR2_1860</name>
</gene>
<protein>
    <recommendedName>
        <fullName evidence="1">DUF1638 domain-containing protein</fullName>
    </recommendedName>
</protein>
<dbReference type="RefSeq" id="WP_048120021.1">
    <property type="nucleotide sequence ID" value="NZ_CP009530.1"/>
</dbReference>
<dbReference type="AlphaFoldDB" id="A0A0E3LQJ4"/>
<dbReference type="InterPro" id="IPR012437">
    <property type="entry name" value="DUF1638"/>
</dbReference>
<dbReference type="KEGG" id="mbar:MSBR2_1860"/>
<dbReference type="HOGENOM" id="CLU_091961_0_0_2"/>
<name>A0A0E3LQJ4_METBA</name>
<evidence type="ECO:0000313" key="2">
    <source>
        <dbReference type="EMBL" id="AKB58376.1"/>
    </source>
</evidence>
<dbReference type="Proteomes" id="UP000033079">
    <property type="component" value="Chromosome"/>
</dbReference>
<organism evidence="2 3">
    <name type="scientific">Methanosarcina barkeri 227</name>
    <dbReference type="NCBI Taxonomy" id="1434106"/>
    <lineage>
        <taxon>Archaea</taxon>
        <taxon>Methanobacteriati</taxon>
        <taxon>Methanobacteriota</taxon>
        <taxon>Stenosarchaea group</taxon>
        <taxon>Methanomicrobia</taxon>
        <taxon>Methanosarcinales</taxon>
        <taxon>Methanosarcinaceae</taxon>
        <taxon>Methanosarcina</taxon>
    </lineage>
</organism>
<sequence>MTVLGIVGCRIFEDEITHVLANDSYIDRIYIIENEENKGLLHKLEAEGCKPVFLPFYKIKADLRCSNKFSVIVQLQGMGLHVDPARLKNETYTNVDIMSRSVDGILLFYGSCGQALSRIQRNFAHTRCPIKSLQDRDTDESMKPIEDCIAAALGGNSHYQEILKSHSDTFFLTPMWAVNWKTAFRVGDKLLLGFEFSPEYLRELGYRKVARVNTKLSYESDFEKKVEEFAHDFGFEVIELEGNTEIAQKSYNHMRNMLLRPLKV</sequence>
<dbReference type="PATRIC" id="fig|1434106.5.peg.2391"/>
<feature type="domain" description="DUF1638" evidence="1">
    <location>
        <begin position="78"/>
        <end position="249"/>
    </location>
</feature>
<evidence type="ECO:0000313" key="3">
    <source>
        <dbReference type="Proteomes" id="UP000033079"/>
    </source>
</evidence>
<proteinExistence type="predicted"/>
<evidence type="ECO:0000259" key="1">
    <source>
        <dbReference type="Pfam" id="PF07796"/>
    </source>
</evidence>
<dbReference type="Pfam" id="PF07796">
    <property type="entry name" value="DUF1638"/>
    <property type="match status" value="1"/>
</dbReference>
<reference evidence="2 3" key="1">
    <citation type="submission" date="2014-07" db="EMBL/GenBank/DDBJ databases">
        <title>Methanogenic archaea and the global carbon cycle.</title>
        <authorList>
            <person name="Henriksen J.R."/>
            <person name="Luke J."/>
            <person name="Reinhart S."/>
            <person name="Benedict M.N."/>
            <person name="Youngblut N.D."/>
            <person name="Metcalf M.E."/>
            <person name="Whitaker R.J."/>
            <person name="Metcalf W.W."/>
        </authorList>
    </citation>
    <scope>NUCLEOTIDE SEQUENCE [LARGE SCALE GENOMIC DNA]</scope>
    <source>
        <strain evidence="2 3">227</strain>
    </source>
</reference>